<evidence type="ECO:0000256" key="3">
    <source>
        <dbReference type="ARBA" id="ARBA00022801"/>
    </source>
</evidence>
<feature type="chain" id="PRO_5031083645" evidence="5">
    <location>
        <begin position="23"/>
        <end position="531"/>
    </location>
</feature>
<keyword evidence="5" id="KW-0732">Signal</keyword>
<dbReference type="Pfam" id="PF00884">
    <property type="entry name" value="Sulfatase"/>
    <property type="match status" value="1"/>
</dbReference>
<keyword evidence="2" id="KW-0479">Metal-binding</keyword>
<keyword evidence="3 7" id="KW-0378">Hydrolase</keyword>
<dbReference type="GO" id="GO:0004065">
    <property type="term" value="F:arylsulfatase activity"/>
    <property type="evidence" value="ECO:0007669"/>
    <property type="project" value="TreeGrafter"/>
</dbReference>
<dbReference type="GO" id="GO:0046872">
    <property type="term" value="F:metal ion binding"/>
    <property type="evidence" value="ECO:0007669"/>
    <property type="project" value="UniProtKB-KW"/>
</dbReference>
<sequence length="531" mass="60133">MKIYPTNLILTLLLIISFSVFAQTKSKKSAKKPNVIVIFADDLDADEVNITAKDPAWATFSTAKANGVKVGKKAGTPGLLTPNIDKLASEGAIFDRFYVTATVCTPSRYVLLTGRYATKGPQMLDLFPEGTQATLNWDPALLKEETNIAKEFQKKGYRTGIVGKWHNMPEDEIKTQKLKKEERKPHPTIEEFESYNHKMVNNYNANMDYFEEGYGWDVVDKMEWGNSVVNLGWMAEGALDFIEESKDEPFFLYLPLPVPHGQYRFDYNRVKDLNLMVSAEGILDRQPTVLPSSEDLYKRLQENNIPEENAMATHMDDYVGAVMNKLKELGIDENTLVIFTSDHGSRGKNSCYEGGARVPFFAYWPGHIKAGTRSSSLIASNDVVVTLADIVGIDLPNDMTEDGLSFVNQLMGKGEPKKWREHMLIEAGSSKGIVTKDYKYIANRVTPEIEAKMKANPKKVFWTGRDHHNYGTEKIYPGFWDADQLYNLNEDLFEQNNIADKEKGMVKKMQEILTEYMNELPHSFGEFSSKQ</sequence>
<accession>A0A7X8XYA4</accession>
<dbReference type="SUPFAM" id="SSF53649">
    <property type="entry name" value="Alkaline phosphatase-like"/>
    <property type="match status" value="1"/>
</dbReference>
<comment type="similarity">
    <text evidence="1">Belongs to the sulfatase family.</text>
</comment>
<feature type="signal peptide" evidence="5">
    <location>
        <begin position="1"/>
        <end position="22"/>
    </location>
</feature>
<proteinExistence type="inferred from homology"/>
<feature type="domain" description="Sulfatase N-terminal" evidence="6">
    <location>
        <begin position="33"/>
        <end position="393"/>
    </location>
</feature>
<evidence type="ECO:0000313" key="7">
    <source>
        <dbReference type="EMBL" id="NLR93948.1"/>
    </source>
</evidence>
<evidence type="ECO:0000256" key="2">
    <source>
        <dbReference type="ARBA" id="ARBA00022723"/>
    </source>
</evidence>
<gene>
    <name evidence="7" type="ORF">HGP29_22295</name>
</gene>
<evidence type="ECO:0000256" key="5">
    <source>
        <dbReference type="SAM" id="SignalP"/>
    </source>
</evidence>
<dbReference type="PANTHER" id="PTHR42693">
    <property type="entry name" value="ARYLSULFATASE FAMILY MEMBER"/>
    <property type="match status" value="1"/>
</dbReference>
<dbReference type="EMBL" id="JABAIL010000009">
    <property type="protein sequence ID" value="NLR93948.1"/>
    <property type="molecule type" value="Genomic_DNA"/>
</dbReference>
<protein>
    <submittedName>
        <fullName evidence="7">Sulfatase-like hydrolase/transferase</fullName>
    </submittedName>
</protein>
<dbReference type="InterPro" id="IPR050738">
    <property type="entry name" value="Sulfatase"/>
</dbReference>
<dbReference type="AlphaFoldDB" id="A0A7X8XYA4"/>
<organism evidence="7 8">
    <name type="scientific">Flammeovirga agarivorans</name>
    <dbReference type="NCBI Taxonomy" id="2726742"/>
    <lineage>
        <taxon>Bacteria</taxon>
        <taxon>Pseudomonadati</taxon>
        <taxon>Bacteroidota</taxon>
        <taxon>Cytophagia</taxon>
        <taxon>Cytophagales</taxon>
        <taxon>Flammeovirgaceae</taxon>
        <taxon>Flammeovirga</taxon>
    </lineage>
</organism>
<dbReference type="PROSITE" id="PS00149">
    <property type="entry name" value="SULFATASE_2"/>
    <property type="match status" value="1"/>
</dbReference>
<name>A0A7X8XYA4_9BACT</name>
<dbReference type="GO" id="GO:0016740">
    <property type="term" value="F:transferase activity"/>
    <property type="evidence" value="ECO:0007669"/>
    <property type="project" value="UniProtKB-KW"/>
</dbReference>
<evidence type="ECO:0000256" key="4">
    <source>
        <dbReference type="ARBA" id="ARBA00022837"/>
    </source>
</evidence>
<reference evidence="7 8" key="1">
    <citation type="submission" date="2020-04" db="EMBL/GenBank/DDBJ databases">
        <title>Flammeovirga sp. SR4, a novel species isolated from seawater.</title>
        <authorList>
            <person name="Wang X."/>
        </authorList>
    </citation>
    <scope>NUCLEOTIDE SEQUENCE [LARGE SCALE GENOMIC DNA]</scope>
    <source>
        <strain evidence="7 8">SR4</strain>
    </source>
</reference>
<dbReference type="Proteomes" id="UP000585050">
    <property type="component" value="Unassembled WGS sequence"/>
</dbReference>
<keyword evidence="7" id="KW-0808">Transferase</keyword>
<evidence type="ECO:0000256" key="1">
    <source>
        <dbReference type="ARBA" id="ARBA00008779"/>
    </source>
</evidence>
<comment type="caution">
    <text evidence="7">The sequence shown here is derived from an EMBL/GenBank/DDBJ whole genome shotgun (WGS) entry which is preliminary data.</text>
</comment>
<dbReference type="InterPro" id="IPR000917">
    <property type="entry name" value="Sulfatase_N"/>
</dbReference>
<dbReference type="PANTHER" id="PTHR42693:SF53">
    <property type="entry name" value="ENDO-4-O-SULFATASE"/>
    <property type="match status" value="1"/>
</dbReference>
<keyword evidence="4" id="KW-0106">Calcium</keyword>
<evidence type="ECO:0000259" key="6">
    <source>
        <dbReference type="Pfam" id="PF00884"/>
    </source>
</evidence>
<dbReference type="RefSeq" id="WP_168884662.1">
    <property type="nucleotide sequence ID" value="NZ_JABAIL010000009.1"/>
</dbReference>
<dbReference type="InterPro" id="IPR017850">
    <property type="entry name" value="Alkaline_phosphatase_core_sf"/>
</dbReference>
<dbReference type="InterPro" id="IPR024607">
    <property type="entry name" value="Sulfatase_CS"/>
</dbReference>
<keyword evidence="8" id="KW-1185">Reference proteome</keyword>
<dbReference type="Gene3D" id="3.40.720.10">
    <property type="entry name" value="Alkaline Phosphatase, subunit A"/>
    <property type="match status" value="1"/>
</dbReference>
<evidence type="ECO:0000313" key="8">
    <source>
        <dbReference type="Proteomes" id="UP000585050"/>
    </source>
</evidence>